<organism evidence="2 3">
    <name type="scientific">Trifolium pratense</name>
    <name type="common">Red clover</name>
    <dbReference type="NCBI Taxonomy" id="57577"/>
    <lineage>
        <taxon>Eukaryota</taxon>
        <taxon>Viridiplantae</taxon>
        <taxon>Streptophyta</taxon>
        <taxon>Embryophyta</taxon>
        <taxon>Tracheophyta</taxon>
        <taxon>Spermatophyta</taxon>
        <taxon>Magnoliopsida</taxon>
        <taxon>eudicotyledons</taxon>
        <taxon>Gunneridae</taxon>
        <taxon>Pentapetalae</taxon>
        <taxon>rosids</taxon>
        <taxon>fabids</taxon>
        <taxon>Fabales</taxon>
        <taxon>Fabaceae</taxon>
        <taxon>Papilionoideae</taxon>
        <taxon>50 kb inversion clade</taxon>
        <taxon>NPAAA clade</taxon>
        <taxon>Hologalegina</taxon>
        <taxon>IRL clade</taxon>
        <taxon>Trifolieae</taxon>
        <taxon>Trifolium</taxon>
    </lineage>
</organism>
<comment type="caution">
    <text evidence="2">The sequence shown here is derived from an EMBL/GenBank/DDBJ whole genome shotgun (WGS) entry which is preliminary data.</text>
</comment>
<keyword evidence="1" id="KW-0472">Membrane</keyword>
<feature type="non-terminal residue" evidence="2">
    <location>
        <position position="1"/>
    </location>
</feature>
<dbReference type="AlphaFoldDB" id="A0A2K3K2T5"/>
<evidence type="ECO:0000313" key="2">
    <source>
        <dbReference type="EMBL" id="PNX60570.1"/>
    </source>
</evidence>
<keyword evidence="1" id="KW-0812">Transmembrane</keyword>
<keyword evidence="1" id="KW-1133">Transmembrane helix</keyword>
<reference evidence="2 3" key="2">
    <citation type="journal article" date="2017" name="Front. Plant Sci.">
        <title>Gene Classification and Mining of Molecular Markers Useful in Red Clover (Trifolium pratense) Breeding.</title>
        <authorList>
            <person name="Istvanek J."/>
            <person name="Dluhosova J."/>
            <person name="Dluhos P."/>
            <person name="Patkova L."/>
            <person name="Nedelnik J."/>
            <person name="Repkova J."/>
        </authorList>
    </citation>
    <scope>NUCLEOTIDE SEQUENCE [LARGE SCALE GENOMIC DNA]</scope>
    <source>
        <strain evidence="3">cv. Tatra</strain>
        <tissue evidence="2">Young leaves</tissue>
    </source>
</reference>
<dbReference type="Proteomes" id="UP000236291">
    <property type="component" value="Unassembled WGS sequence"/>
</dbReference>
<evidence type="ECO:0000313" key="3">
    <source>
        <dbReference type="Proteomes" id="UP000236291"/>
    </source>
</evidence>
<sequence>GKNLGPLAPFTSGVCTLFFAGTGKVYRDVVLGLRDVSGCLETSCVYRSWVLILVSLLGSLDLLVVVIRSV</sequence>
<proteinExistence type="predicted"/>
<feature type="transmembrane region" description="Helical" evidence="1">
    <location>
        <begin position="46"/>
        <end position="67"/>
    </location>
</feature>
<evidence type="ECO:0000256" key="1">
    <source>
        <dbReference type="SAM" id="Phobius"/>
    </source>
</evidence>
<accession>A0A2K3K2T5</accession>
<dbReference type="EMBL" id="ASHM01137360">
    <property type="protein sequence ID" value="PNX60570.1"/>
    <property type="molecule type" value="Genomic_DNA"/>
</dbReference>
<protein>
    <submittedName>
        <fullName evidence="2">Uncharacterized protein</fullName>
    </submittedName>
</protein>
<reference evidence="2 3" key="1">
    <citation type="journal article" date="2014" name="Am. J. Bot.">
        <title>Genome assembly and annotation for red clover (Trifolium pratense; Fabaceae).</title>
        <authorList>
            <person name="Istvanek J."/>
            <person name="Jaros M."/>
            <person name="Krenek A."/>
            <person name="Repkova J."/>
        </authorList>
    </citation>
    <scope>NUCLEOTIDE SEQUENCE [LARGE SCALE GENOMIC DNA]</scope>
    <source>
        <strain evidence="3">cv. Tatra</strain>
        <tissue evidence="2">Young leaves</tissue>
    </source>
</reference>
<name>A0A2K3K2T5_TRIPR</name>
<gene>
    <name evidence="2" type="ORF">L195_g060248</name>
</gene>